<name>A0ABD0KHW4_9CAEN</name>
<dbReference type="EMBL" id="JACVVK020000177">
    <property type="protein sequence ID" value="KAK7486516.1"/>
    <property type="molecule type" value="Genomic_DNA"/>
</dbReference>
<sequence length="157" mass="17922">MKFRNQKSELFICVAIVNSDCSFRCQCHASCWSDIKLCTIQVYASYPGVMYRYEYKNAIQEETRSSNACSSNLGAWRALPSRAEATVLACDCCLMIHVSDSLRIRAQQICDEIYTNGLKLPSTHCQSCFVNNQARKTLKNEAHLRTFFLLNLKKKEA</sequence>
<accession>A0ABD0KHW4</accession>
<reference evidence="1 2" key="1">
    <citation type="journal article" date="2023" name="Sci. Data">
        <title>Genome assembly of the Korean intertidal mud-creeper Batillaria attramentaria.</title>
        <authorList>
            <person name="Patra A.K."/>
            <person name="Ho P.T."/>
            <person name="Jun S."/>
            <person name="Lee S.J."/>
            <person name="Kim Y."/>
            <person name="Won Y.J."/>
        </authorList>
    </citation>
    <scope>NUCLEOTIDE SEQUENCE [LARGE SCALE GENOMIC DNA]</scope>
    <source>
        <strain evidence="1">Wonlab-2016</strain>
    </source>
</reference>
<dbReference type="AlphaFoldDB" id="A0ABD0KHW4"/>
<gene>
    <name evidence="1" type="ORF">BaRGS_00022182</name>
</gene>
<proteinExistence type="predicted"/>
<comment type="caution">
    <text evidence="1">The sequence shown here is derived from an EMBL/GenBank/DDBJ whole genome shotgun (WGS) entry which is preliminary data.</text>
</comment>
<dbReference type="Proteomes" id="UP001519460">
    <property type="component" value="Unassembled WGS sequence"/>
</dbReference>
<evidence type="ECO:0000313" key="1">
    <source>
        <dbReference type="EMBL" id="KAK7486516.1"/>
    </source>
</evidence>
<evidence type="ECO:0000313" key="2">
    <source>
        <dbReference type="Proteomes" id="UP001519460"/>
    </source>
</evidence>
<keyword evidence="2" id="KW-1185">Reference proteome</keyword>
<organism evidence="1 2">
    <name type="scientific">Batillaria attramentaria</name>
    <dbReference type="NCBI Taxonomy" id="370345"/>
    <lineage>
        <taxon>Eukaryota</taxon>
        <taxon>Metazoa</taxon>
        <taxon>Spiralia</taxon>
        <taxon>Lophotrochozoa</taxon>
        <taxon>Mollusca</taxon>
        <taxon>Gastropoda</taxon>
        <taxon>Caenogastropoda</taxon>
        <taxon>Sorbeoconcha</taxon>
        <taxon>Cerithioidea</taxon>
        <taxon>Batillariidae</taxon>
        <taxon>Batillaria</taxon>
    </lineage>
</organism>
<protein>
    <submittedName>
        <fullName evidence="1">Uncharacterized protein</fullName>
    </submittedName>
</protein>